<name>A0ABY9YN94_9GAMM</name>
<sequence length="140" mass="14846">MSAVRVLLAEDGSAMGRQLRGLLTDAYDVIGLVQDGASLLNAAQRMLPDVVVTDIAMPQLDGLEAVRQLRAQRPVLGVVFATVHAEPQMVARAMALGPCSYVLKADAGEDLLPAVQAALQGETYLSHSLRTLRSSGQQAH</sequence>
<protein>
    <submittedName>
        <fullName evidence="4">Response regulator transcription factor</fullName>
    </submittedName>
</protein>
<evidence type="ECO:0000256" key="2">
    <source>
        <dbReference type="PROSITE-ProRule" id="PRU00169"/>
    </source>
</evidence>
<dbReference type="InterPro" id="IPR001789">
    <property type="entry name" value="Sig_transdc_resp-reg_receiver"/>
</dbReference>
<dbReference type="CDD" id="cd17535">
    <property type="entry name" value="REC_NarL-like"/>
    <property type="match status" value="1"/>
</dbReference>
<dbReference type="SUPFAM" id="SSF52172">
    <property type="entry name" value="CheY-like"/>
    <property type="match status" value="1"/>
</dbReference>
<accession>A0ABY9YN94</accession>
<gene>
    <name evidence="4" type="ORF">PDM29_18735</name>
</gene>
<evidence type="ECO:0000313" key="5">
    <source>
        <dbReference type="Proteomes" id="UP001302072"/>
    </source>
</evidence>
<dbReference type="RefSeq" id="WP_311191543.1">
    <property type="nucleotide sequence ID" value="NZ_CP115541.1"/>
</dbReference>
<dbReference type="PANTHER" id="PTHR43214:SF43">
    <property type="entry name" value="TWO-COMPONENT RESPONSE REGULATOR"/>
    <property type="match status" value="1"/>
</dbReference>
<keyword evidence="5" id="KW-1185">Reference proteome</keyword>
<evidence type="ECO:0000259" key="3">
    <source>
        <dbReference type="PROSITE" id="PS50110"/>
    </source>
</evidence>
<dbReference type="Proteomes" id="UP001302072">
    <property type="component" value="Chromosome"/>
</dbReference>
<feature type="domain" description="Response regulatory" evidence="3">
    <location>
        <begin position="5"/>
        <end position="119"/>
    </location>
</feature>
<proteinExistence type="predicted"/>
<keyword evidence="1" id="KW-0238">DNA-binding</keyword>
<keyword evidence="2" id="KW-0597">Phosphoprotein</keyword>
<dbReference type="InterPro" id="IPR039420">
    <property type="entry name" value="WalR-like"/>
</dbReference>
<dbReference type="InterPro" id="IPR011006">
    <property type="entry name" value="CheY-like_superfamily"/>
</dbReference>
<organism evidence="4 5">
    <name type="scientific">Stenotrophomonas oahuensis</name>
    <dbReference type="NCBI Taxonomy" id="3003271"/>
    <lineage>
        <taxon>Bacteria</taxon>
        <taxon>Pseudomonadati</taxon>
        <taxon>Pseudomonadota</taxon>
        <taxon>Gammaproteobacteria</taxon>
        <taxon>Lysobacterales</taxon>
        <taxon>Lysobacteraceae</taxon>
        <taxon>Stenotrophomonas</taxon>
    </lineage>
</organism>
<dbReference type="EMBL" id="CP115541">
    <property type="protein sequence ID" value="WNH52341.1"/>
    <property type="molecule type" value="Genomic_DNA"/>
</dbReference>
<dbReference type="PANTHER" id="PTHR43214">
    <property type="entry name" value="TWO-COMPONENT RESPONSE REGULATOR"/>
    <property type="match status" value="1"/>
</dbReference>
<dbReference type="InterPro" id="IPR058245">
    <property type="entry name" value="NreC/VraR/RcsB-like_REC"/>
</dbReference>
<dbReference type="Gene3D" id="3.40.50.2300">
    <property type="match status" value="1"/>
</dbReference>
<evidence type="ECO:0000313" key="4">
    <source>
        <dbReference type="EMBL" id="WNH52341.1"/>
    </source>
</evidence>
<dbReference type="Pfam" id="PF00072">
    <property type="entry name" value="Response_reg"/>
    <property type="match status" value="1"/>
</dbReference>
<dbReference type="SMART" id="SM00448">
    <property type="entry name" value="REC"/>
    <property type="match status" value="1"/>
</dbReference>
<reference evidence="4 5" key="1">
    <citation type="submission" date="2022-12" db="EMBL/GenBank/DDBJ databases">
        <title>Two new species, Stenotrophomonas aracearum and Stenotrophomonas oahuensis, isolated from Anthurium (Araceae family) in Hawaii.</title>
        <authorList>
            <person name="Chunag S.C."/>
            <person name="Dobhal S."/>
            <person name="Alvarez A."/>
            <person name="Arif M."/>
        </authorList>
    </citation>
    <scope>NUCLEOTIDE SEQUENCE [LARGE SCALE GENOMIC DNA]</scope>
    <source>
        <strain evidence="4 5">A5586</strain>
    </source>
</reference>
<dbReference type="PROSITE" id="PS50110">
    <property type="entry name" value="RESPONSE_REGULATORY"/>
    <property type="match status" value="1"/>
</dbReference>
<feature type="modified residue" description="4-aspartylphosphate" evidence="2">
    <location>
        <position position="54"/>
    </location>
</feature>
<evidence type="ECO:0000256" key="1">
    <source>
        <dbReference type="ARBA" id="ARBA00023125"/>
    </source>
</evidence>